<evidence type="ECO:0000313" key="3">
    <source>
        <dbReference type="Proteomes" id="UP000050761"/>
    </source>
</evidence>
<dbReference type="EMBL" id="UZAH01001709">
    <property type="protein sequence ID" value="VDO19910.1"/>
    <property type="molecule type" value="Genomic_DNA"/>
</dbReference>
<gene>
    <name evidence="2" type="ORF">HPBE_LOCUS1528</name>
</gene>
<dbReference type="WBParaSite" id="HPBE_0000152701-mRNA-1">
    <property type="protein sequence ID" value="HPBE_0000152701-mRNA-1"/>
    <property type="gene ID" value="HPBE_0000152701"/>
</dbReference>
<organism evidence="3 4">
    <name type="scientific">Heligmosomoides polygyrus</name>
    <name type="common">Parasitic roundworm</name>
    <dbReference type="NCBI Taxonomy" id="6339"/>
    <lineage>
        <taxon>Eukaryota</taxon>
        <taxon>Metazoa</taxon>
        <taxon>Ecdysozoa</taxon>
        <taxon>Nematoda</taxon>
        <taxon>Chromadorea</taxon>
        <taxon>Rhabditida</taxon>
        <taxon>Rhabditina</taxon>
        <taxon>Rhabditomorpha</taxon>
        <taxon>Strongyloidea</taxon>
        <taxon>Heligmosomidae</taxon>
        <taxon>Heligmosomoides</taxon>
    </lineage>
</organism>
<feature type="compositionally biased region" description="Basic and acidic residues" evidence="1">
    <location>
        <begin position="78"/>
        <end position="95"/>
    </location>
</feature>
<keyword evidence="3" id="KW-1185">Reference proteome</keyword>
<reference evidence="2 3" key="1">
    <citation type="submission" date="2018-11" db="EMBL/GenBank/DDBJ databases">
        <authorList>
            <consortium name="Pathogen Informatics"/>
        </authorList>
    </citation>
    <scope>NUCLEOTIDE SEQUENCE [LARGE SCALE GENOMIC DNA]</scope>
</reference>
<accession>A0A183F5T5</accession>
<evidence type="ECO:0000256" key="1">
    <source>
        <dbReference type="SAM" id="MobiDB-lite"/>
    </source>
</evidence>
<sequence length="95" mass="10914">MIGACLARNSPASLCCPFRAFPAPRFKSWFVKAPQMDFDFRADFDVNTGVVVGLHRTYWSFKPAIIHNTLQAGNHTQYADERPNDWHQRRDEDGT</sequence>
<protein>
    <submittedName>
        <fullName evidence="4">Porin</fullName>
    </submittedName>
</protein>
<proteinExistence type="predicted"/>
<feature type="region of interest" description="Disordered" evidence="1">
    <location>
        <begin position="72"/>
        <end position="95"/>
    </location>
</feature>
<dbReference type="AlphaFoldDB" id="A0A183F5T5"/>
<reference evidence="4" key="2">
    <citation type="submission" date="2019-09" db="UniProtKB">
        <authorList>
            <consortium name="WormBaseParasite"/>
        </authorList>
    </citation>
    <scope>IDENTIFICATION</scope>
</reference>
<dbReference type="Proteomes" id="UP000050761">
    <property type="component" value="Unassembled WGS sequence"/>
</dbReference>
<accession>A0A3P7TD77</accession>
<name>A0A183F5T5_HELPZ</name>
<evidence type="ECO:0000313" key="4">
    <source>
        <dbReference type="WBParaSite" id="HPBE_0000152701-mRNA-1"/>
    </source>
</evidence>
<evidence type="ECO:0000313" key="2">
    <source>
        <dbReference type="EMBL" id="VDO19910.1"/>
    </source>
</evidence>